<comment type="cofactor">
    <cofactor evidence="6">
        <name>Zn(2+)</name>
        <dbReference type="ChEBI" id="CHEBI:29105"/>
    </cofactor>
</comment>
<dbReference type="InterPro" id="IPR016193">
    <property type="entry name" value="Cytidine_deaminase-like"/>
</dbReference>
<feature type="binding site" evidence="6">
    <location>
        <position position="104"/>
    </location>
    <ligand>
        <name>Zn(2+)</name>
        <dbReference type="ChEBI" id="CHEBI:29105"/>
        <note>catalytic</note>
    </ligand>
</feature>
<dbReference type="GO" id="GO:0008270">
    <property type="term" value="F:zinc ion binding"/>
    <property type="evidence" value="ECO:0007669"/>
    <property type="project" value="InterPro"/>
</dbReference>
<evidence type="ECO:0000256" key="6">
    <source>
        <dbReference type="PIRSR" id="PIRSR006019-2"/>
    </source>
</evidence>
<evidence type="ECO:0000313" key="9">
    <source>
        <dbReference type="Proteomes" id="UP000022447"/>
    </source>
</evidence>
<dbReference type="GO" id="GO:0004132">
    <property type="term" value="F:dCMP deaminase activity"/>
    <property type="evidence" value="ECO:0007669"/>
    <property type="project" value="InterPro"/>
</dbReference>
<protein>
    <submittedName>
        <fullName evidence="8">CMP deaminase</fullName>
    </submittedName>
</protein>
<feature type="binding site" evidence="6">
    <location>
        <position position="101"/>
    </location>
    <ligand>
        <name>Zn(2+)</name>
        <dbReference type="ChEBI" id="CHEBI:29105"/>
        <note>catalytic</note>
    </ligand>
</feature>
<evidence type="ECO:0000256" key="5">
    <source>
        <dbReference type="PIRSR" id="PIRSR006019-1"/>
    </source>
</evidence>
<evidence type="ECO:0000259" key="7">
    <source>
        <dbReference type="PROSITE" id="PS51747"/>
    </source>
</evidence>
<dbReference type="RefSeq" id="WP_037261345.1">
    <property type="nucleotide sequence ID" value="NZ_JALZ01000007.1"/>
</dbReference>
<evidence type="ECO:0000256" key="2">
    <source>
        <dbReference type="ARBA" id="ARBA00022723"/>
    </source>
</evidence>
<feature type="domain" description="CMP/dCMP-type deaminase" evidence="7">
    <location>
        <begin position="6"/>
        <end position="135"/>
    </location>
</feature>
<reference evidence="8 9" key="1">
    <citation type="submission" date="2014-01" db="EMBL/GenBank/DDBJ databases">
        <title>Roseivivax halodurans JCM 10272 Genome Sequencing.</title>
        <authorList>
            <person name="Lai Q."/>
            <person name="Li G."/>
            <person name="Shao Z."/>
        </authorList>
    </citation>
    <scope>NUCLEOTIDE SEQUENCE [LARGE SCALE GENOMIC DNA]</scope>
    <source>
        <strain evidence="8 9">JCM 10272</strain>
    </source>
</reference>
<evidence type="ECO:0000256" key="3">
    <source>
        <dbReference type="ARBA" id="ARBA00022801"/>
    </source>
</evidence>
<dbReference type="PROSITE" id="PS51747">
    <property type="entry name" value="CYT_DCMP_DEAMINASES_2"/>
    <property type="match status" value="1"/>
</dbReference>
<dbReference type="STRING" id="1449350.OCH239_19915"/>
<dbReference type="InterPro" id="IPR002125">
    <property type="entry name" value="CMP_dCMP_dom"/>
</dbReference>
<dbReference type="EMBL" id="JALZ01000007">
    <property type="protein sequence ID" value="ETX15063.1"/>
    <property type="molecule type" value="Genomic_DNA"/>
</dbReference>
<keyword evidence="4 6" id="KW-0862">Zinc</keyword>
<dbReference type="SUPFAM" id="SSF53927">
    <property type="entry name" value="Cytidine deaminase-like"/>
    <property type="match status" value="1"/>
</dbReference>
<dbReference type="GO" id="GO:0005737">
    <property type="term" value="C:cytoplasm"/>
    <property type="evidence" value="ECO:0007669"/>
    <property type="project" value="TreeGrafter"/>
</dbReference>
<dbReference type="eggNOG" id="COG2131">
    <property type="taxonomic scope" value="Bacteria"/>
</dbReference>
<dbReference type="PATRIC" id="fig|1449350.3.peg.1889"/>
<dbReference type="PIRSF" id="PIRSF006019">
    <property type="entry name" value="dCMP_deaminase"/>
    <property type="match status" value="1"/>
</dbReference>
<dbReference type="InterPro" id="IPR016473">
    <property type="entry name" value="dCMP_deaminase"/>
</dbReference>
<comment type="similarity">
    <text evidence="1">Belongs to the cytidine and deoxycytidylate deaminase family.</text>
</comment>
<accession>X7EIT8</accession>
<dbReference type="PANTHER" id="PTHR11086:SF18">
    <property type="entry name" value="DEOXYCYTIDYLATE DEAMINASE"/>
    <property type="match status" value="1"/>
</dbReference>
<feature type="active site" description="Proton donor" evidence="5">
    <location>
        <position position="75"/>
    </location>
</feature>
<organism evidence="8 9">
    <name type="scientific">Roseivivax halodurans JCM 10272</name>
    <dbReference type="NCBI Taxonomy" id="1449350"/>
    <lineage>
        <taxon>Bacteria</taxon>
        <taxon>Pseudomonadati</taxon>
        <taxon>Pseudomonadota</taxon>
        <taxon>Alphaproteobacteria</taxon>
        <taxon>Rhodobacterales</taxon>
        <taxon>Roseobacteraceae</taxon>
        <taxon>Roseivivax</taxon>
    </lineage>
</organism>
<evidence type="ECO:0000256" key="4">
    <source>
        <dbReference type="ARBA" id="ARBA00022833"/>
    </source>
</evidence>
<keyword evidence="2 6" id="KW-0479">Metal-binding</keyword>
<dbReference type="PANTHER" id="PTHR11086">
    <property type="entry name" value="DEOXYCYTIDYLATE DEAMINASE-RELATED"/>
    <property type="match status" value="1"/>
</dbReference>
<dbReference type="Pfam" id="PF00383">
    <property type="entry name" value="dCMP_cyt_deam_1"/>
    <property type="match status" value="1"/>
</dbReference>
<dbReference type="PROSITE" id="PS00903">
    <property type="entry name" value="CYT_DCMP_DEAMINASES_1"/>
    <property type="match status" value="1"/>
</dbReference>
<dbReference type="GO" id="GO:0006220">
    <property type="term" value="P:pyrimidine nucleotide metabolic process"/>
    <property type="evidence" value="ECO:0007669"/>
    <property type="project" value="InterPro"/>
</dbReference>
<dbReference type="InterPro" id="IPR015517">
    <property type="entry name" value="dCMP_deaminase-rel"/>
</dbReference>
<comment type="caution">
    <text evidence="8">The sequence shown here is derived from an EMBL/GenBank/DDBJ whole genome shotgun (WGS) entry which is preliminary data.</text>
</comment>
<dbReference type="AlphaFoldDB" id="X7EIT8"/>
<name>X7EIT8_9RHOB</name>
<evidence type="ECO:0000313" key="8">
    <source>
        <dbReference type="EMBL" id="ETX15063.1"/>
    </source>
</evidence>
<dbReference type="Proteomes" id="UP000022447">
    <property type="component" value="Unassembled WGS sequence"/>
</dbReference>
<evidence type="ECO:0000256" key="1">
    <source>
        <dbReference type="ARBA" id="ARBA00006576"/>
    </source>
</evidence>
<dbReference type="InterPro" id="IPR016192">
    <property type="entry name" value="APOBEC/CMP_deaminase_Zn-bd"/>
</dbReference>
<sequence>MASENTWAARFMGLAAQMAGWSEDRDRHVGAVIVGPGHEVRASGYNGLPRGVSDHDDSRFDRASGTKFFWIEHAERNAIYNAARSGAALDGCTIYVTRFPCSDCARAVIQSGIRRVVCPPVPENDGALDASFAAAEIMLREAGIEIAFRDDALPTWERISGS</sequence>
<keyword evidence="9" id="KW-1185">Reference proteome</keyword>
<proteinExistence type="inferred from homology"/>
<keyword evidence="3" id="KW-0378">Hydrolase</keyword>
<dbReference type="Gene3D" id="3.40.140.10">
    <property type="entry name" value="Cytidine Deaminase, domain 2"/>
    <property type="match status" value="1"/>
</dbReference>
<gene>
    <name evidence="8" type="ORF">OCH239_19915</name>
</gene>
<dbReference type="OrthoDB" id="9788517at2"/>
<feature type="binding site" evidence="6">
    <location>
        <position position="73"/>
    </location>
    <ligand>
        <name>Zn(2+)</name>
        <dbReference type="ChEBI" id="CHEBI:29105"/>
        <note>catalytic</note>
    </ligand>
</feature>